<reference evidence="1" key="1">
    <citation type="submission" date="2018-02" db="EMBL/GenBank/DDBJ databases">
        <title>Rhizophora mucronata_Transcriptome.</title>
        <authorList>
            <person name="Meera S.P."/>
            <person name="Sreeshan A."/>
            <person name="Augustine A."/>
        </authorList>
    </citation>
    <scope>NUCLEOTIDE SEQUENCE</scope>
    <source>
        <tissue evidence="1">Leaf</tissue>
    </source>
</reference>
<organism evidence="1">
    <name type="scientific">Rhizophora mucronata</name>
    <name type="common">Asiatic mangrove</name>
    <dbReference type="NCBI Taxonomy" id="61149"/>
    <lineage>
        <taxon>Eukaryota</taxon>
        <taxon>Viridiplantae</taxon>
        <taxon>Streptophyta</taxon>
        <taxon>Embryophyta</taxon>
        <taxon>Tracheophyta</taxon>
        <taxon>Spermatophyta</taxon>
        <taxon>Magnoliopsida</taxon>
        <taxon>eudicotyledons</taxon>
        <taxon>Gunneridae</taxon>
        <taxon>Pentapetalae</taxon>
        <taxon>rosids</taxon>
        <taxon>fabids</taxon>
        <taxon>Malpighiales</taxon>
        <taxon>Rhizophoraceae</taxon>
        <taxon>Rhizophora</taxon>
    </lineage>
</organism>
<proteinExistence type="predicted"/>
<name>A0A2P2P8Y9_RHIMU</name>
<evidence type="ECO:0000313" key="1">
    <source>
        <dbReference type="EMBL" id="MBX51218.1"/>
    </source>
</evidence>
<protein>
    <submittedName>
        <fullName evidence="1">Uncharacterized protein</fullName>
    </submittedName>
</protein>
<accession>A0A2P2P8Y9</accession>
<dbReference type="AlphaFoldDB" id="A0A2P2P8Y9"/>
<dbReference type="EMBL" id="GGEC01070734">
    <property type="protein sequence ID" value="MBX51218.1"/>
    <property type="molecule type" value="Transcribed_RNA"/>
</dbReference>
<sequence>MPLSSSTPSSLGLGYTRASTAQGICFLLTF</sequence>